<proteinExistence type="predicted"/>
<protein>
    <submittedName>
        <fullName evidence="1">10521_t:CDS:1</fullName>
    </submittedName>
</protein>
<gene>
    <name evidence="1" type="ORF">DHETER_LOCUS3475</name>
</gene>
<sequence>MSNRKPKSIDINPFSIAAQLKEGSNNVDSESSTEKSENNPRQLKVPRLAKESLNWDPNWPKLYPWVYRGEGSLTKFMFCRWCKEAGKNNNFTKGCEYFKKQYLDRHININDHRLVCAAQIQSQITLHSSFAIQAGTDQIKVMRNMRNIYFLIQHNLSTNIFESLCKLSEIQRGEDQNQFECGTEILNLFNNNQLADNDERAQYGSYQNNVSVREFIESIGRVIEQEIFQELRKSDATQLKNKNPFILEHHCISHKLALAAKDAAKQVEEFKQYEKIVHNIYSYFLRSPERMMHLKMTEENLGNPHLTVLNIIETHSYNNTVAEALYNSIDETFIITTKFFADILGTLRRMNLLFQKNHITIREVKTQLDVTIYTIQLQFLGTDKVKPSWGTHLRRYINDHNIITDELPIIITKFARASIESLEKRFPDRIQVDAFHIFDPIALPVENSEFQKYGEDEIEILGNFYGQNKHKSGNLFPAILDSENLNHEWPSVRFLLTNYKNFNFLEAWKRIFSDLPTFNEIYPETAKLISILVNLPLTNAVVERIFSRQNLIKTKLRNRMSIFTLNYLLLISFNGPKLEDFNFQLAYQEWCKLDRRIK</sequence>
<organism evidence="1 2">
    <name type="scientific">Dentiscutata heterogama</name>
    <dbReference type="NCBI Taxonomy" id="1316150"/>
    <lineage>
        <taxon>Eukaryota</taxon>
        <taxon>Fungi</taxon>
        <taxon>Fungi incertae sedis</taxon>
        <taxon>Mucoromycota</taxon>
        <taxon>Glomeromycotina</taxon>
        <taxon>Glomeromycetes</taxon>
        <taxon>Diversisporales</taxon>
        <taxon>Gigasporaceae</taxon>
        <taxon>Dentiscutata</taxon>
    </lineage>
</organism>
<evidence type="ECO:0000313" key="2">
    <source>
        <dbReference type="Proteomes" id="UP000789702"/>
    </source>
</evidence>
<dbReference type="EMBL" id="CAJVPU010003014">
    <property type="protein sequence ID" value="CAG8511445.1"/>
    <property type="molecule type" value="Genomic_DNA"/>
</dbReference>
<keyword evidence="2" id="KW-1185">Reference proteome</keyword>
<reference evidence="1" key="1">
    <citation type="submission" date="2021-06" db="EMBL/GenBank/DDBJ databases">
        <authorList>
            <person name="Kallberg Y."/>
            <person name="Tangrot J."/>
            <person name="Rosling A."/>
        </authorList>
    </citation>
    <scope>NUCLEOTIDE SEQUENCE</scope>
    <source>
        <strain evidence="1">IL203A</strain>
    </source>
</reference>
<dbReference type="Proteomes" id="UP000789702">
    <property type="component" value="Unassembled WGS sequence"/>
</dbReference>
<accession>A0ACA9L7H5</accession>
<evidence type="ECO:0000313" key="1">
    <source>
        <dbReference type="EMBL" id="CAG8511445.1"/>
    </source>
</evidence>
<comment type="caution">
    <text evidence="1">The sequence shown here is derived from an EMBL/GenBank/DDBJ whole genome shotgun (WGS) entry which is preliminary data.</text>
</comment>
<name>A0ACA9L7H5_9GLOM</name>